<dbReference type="EMBL" id="JAEUAW010000003">
    <property type="protein sequence ID" value="MBW9093131.1"/>
    <property type="molecule type" value="Genomic_DNA"/>
</dbReference>
<dbReference type="RefSeq" id="WP_220299853.1">
    <property type="nucleotide sequence ID" value="NZ_JAEUAW010000003.1"/>
</dbReference>
<reference evidence="2 3" key="1">
    <citation type="journal article" date="2021" name="MBio">
        <title>Poor Competitiveness of Bradyrhizobium in Pigeon Pea Root Colonization in Indian Soils.</title>
        <authorList>
            <person name="Chalasani D."/>
            <person name="Basu A."/>
            <person name="Pullabhotla S.V.S.R.N."/>
            <person name="Jorrin B."/>
            <person name="Neal A.L."/>
            <person name="Poole P.S."/>
            <person name="Podile A.R."/>
            <person name="Tkacz A."/>
        </authorList>
    </citation>
    <scope>NUCLEOTIDE SEQUENCE [LARGE SCALE GENOMIC DNA]</scope>
    <source>
        <strain evidence="2 3">HU14</strain>
    </source>
</reference>
<proteinExistence type="predicted"/>
<evidence type="ECO:0000256" key="1">
    <source>
        <dbReference type="SAM" id="Phobius"/>
    </source>
</evidence>
<keyword evidence="1" id="KW-1133">Transmembrane helix</keyword>
<comment type="caution">
    <text evidence="2">The sequence shown here is derived from an EMBL/GenBank/DDBJ whole genome shotgun (WGS) entry which is preliminary data.</text>
</comment>
<dbReference type="Proteomes" id="UP001196843">
    <property type="component" value="Unassembled WGS sequence"/>
</dbReference>
<evidence type="ECO:0000313" key="3">
    <source>
        <dbReference type="Proteomes" id="UP001196843"/>
    </source>
</evidence>
<keyword evidence="1" id="KW-0812">Transmembrane</keyword>
<sequence length="174" mass="18847">MPPEIVIVQPFDFVGSVVVPGVAILVSAALAIWIASAERRSAVRSRIQAETAAMIEAVTRLGFAATAPVNATEFREASVSFAQQSLIFAAHLPSRDLPVAKWAIIMMGRALATRQHVIAAKAALFVQNGLDEWLRGKARTRDFVRNMPADVHGMWTDSFDASKWMDTLTTGPSA</sequence>
<gene>
    <name evidence="2" type="ORF">JNB62_05500</name>
</gene>
<name>A0ABS7HLI0_9MICO</name>
<keyword evidence="1" id="KW-0472">Membrane</keyword>
<protein>
    <recommendedName>
        <fullName evidence="4">DUF4760 domain-containing protein</fullName>
    </recommendedName>
</protein>
<keyword evidence="3" id="KW-1185">Reference proteome</keyword>
<evidence type="ECO:0008006" key="4">
    <source>
        <dbReference type="Google" id="ProtNLM"/>
    </source>
</evidence>
<accession>A0ABS7HLI0</accession>
<feature type="transmembrane region" description="Helical" evidence="1">
    <location>
        <begin position="13"/>
        <end position="36"/>
    </location>
</feature>
<organism evidence="2 3">
    <name type="scientific">Microbacterium jejuense</name>
    <dbReference type="NCBI Taxonomy" id="1263637"/>
    <lineage>
        <taxon>Bacteria</taxon>
        <taxon>Bacillati</taxon>
        <taxon>Actinomycetota</taxon>
        <taxon>Actinomycetes</taxon>
        <taxon>Micrococcales</taxon>
        <taxon>Microbacteriaceae</taxon>
        <taxon>Microbacterium</taxon>
    </lineage>
</organism>
<evidence type="ECO:0000313" key="2">
    <source>
        <dbReference type="EMBL" id="MBW9093131.1"/>
    </source>
</evidence>